<dbReference type="PROSITE" id="PS51155">
    <property type="entry name" value="CHIT_BIND_RR_2"/>
    <property type="match status" value="1"/>
</dbReference>
<keyword evidence="3" id="KW-0732">Signal</keyword>
<gene>
    <name evidence="4" type="ORF">OTU49_003084</name>
</gene>
<evidence type="ECO:0000256" key="2">
    <source>
        <dbReference type="PROSITE-ProRule" id="PRU00497"/>
    </source>
</evidence>
<dbReference type="GO" id="GO:0062129">
    <property type="term" value="C:chitin-based extracellular matrix"/>
    <property type="evidence" value="ECO:0007669"/>
    <property type="project" value="TreeGrafter"/>
</dbReference>
<evidence type="ECO:0000256" key="3">
    <source>
        <dbReference type="SAM" id="SignalP"/>
    </source>
</evidence>
<dbReference type="GO" id="GO:0008010">
    <property type="term" value="F:structural constituent of chitin-based larval cuticle"/>
    <property type="evidence" value="ECO:0007669"/>
    <property type="project" value="TreeGrafter"/>
</dbReference>
<accession>A0AAW0XKF7</accession>
<dbReference type="EMBL" id="JARKIK010000034">
    <property type="protein sequence ID" value="KAK8740179.1"/>
    <property type="molecule type" value="Genomic_DNA"/>
</dbReference>
<feature type="chain" id="PRO_5044024669" evidence="3">
    <location>
        <begin position="19"/>
        <end position="175"/>
    </location>
</feature>
<feature type="signal peptide" evidence="3">
    <location>
        <begin position="1"/>
        <end position="18"/>
    </location>
</feature>
<dbReference type="InterPro" id="IPR050468">
    <property type="entry name" value="Cuticle_Struct_Prot"/>
</dbReference>
<keyword evidence="5" id="KW-1185">Reference proteome</keyword>
<dbReference type="Pfam" id="PF00379">
    <property type="entry name" value="Chitin_bind_4"/>
    <property type="match status" value="1"/>
</dbReference>
<dbReference type="PANTHER" id="PTHR10380">
    <property type="entry name" value="CUTICLE PROTEIN"/>
    <property type="match status" value="1"/>
</dbReference>
<proteinExistence type="predicted"/>
<organism evidence="4 5">
    <name type="scientific">Cherax quadricarinatus</name>
    <name type="common">Australian red claw crayfish</name>
    <dbReference type="NCBI Taxonomy" id="27406"/>
    <lineage>
        <taxon>Eukaryota</taxon>
        <taxon>Metazoa</taxon>
        <taxon>Ecdysozoa</taxon>
        <taxon>Arthropoda</taxon>
        <taxon>Crustacea</taxon>
        <taxon>Multicrustacea</taxon>
        <taxon>Malacostraca</taxon>
        <taxon>Eumalacostraca</taxon>
        <taxon>Eucarida</taxon>
        <taxon>Decapoda</taxon>
        <taxon>Pleocyemata</taxon>
        <taxon>Astacidea</taxon>
        <taxon>Parastacoidea</taxon>
        <taxon>Parastacidae</taxon>
        <taxon>Cherax</taxon>
    </lineage>
</organism>
<reference evidence="4 5" key="1">
    <citation type="journal article" date="2024" name="BMC Genomics">
        <title>Genome assembly of redclaw crayfish (Cherax quadricarinatus) provides insights into its immune adaptation and hypoxia tolerance.</title>
        <authorList>
            <person name="Liu Z."/>
            <person name="Zheng J."/>
            <person name="Li H."/>
            <person name="Fang K."/>
            <person name="Wang S."/>
            <person name="He J."/>
            <person name="Zhou D."/>
            <person name="Weng S."/>
            <person name="Chi M."/>
            <person name="Gu Z."/>
            <person name="He J."/>
            <person name="Li F."/>
            <person name="Wang M."/>
        </authorList>
    </citation>
    <scope>NUCLEOTIDE SEQUENCE [LARGE SCALE GENOMIC DNA]</scope>
    <source>
        <strain evidence="4">ZL_2023a</strain>
    </source>
</reference>
<evidence type="ECO:0000313" key="4">
    <source>
        <dbReference type="EMBL" id="KAK8740179.1"/>
    </source>
</evidence>
<dbReference type="PRINTS" id="PR00947">
    <property type="entry name" value="CUTICLE"/>
</dbReference>
<dbReference type="AlphaFoldDB" id="A0AAW0XKF7"/>
<evidence type="ECO:0000256" key="1">
    <source>
        <dbReference type="ARBA" id="ARBA00022460"/>
    </source>
</evidence>
<keyword evidence="1 2" id="KW-0193">Cuticle</keyword>
<evidence type="ECO:0000313" key="5">
    <source>
        <dbReference type="Proteomes" id="UP001445076"/>
    </source>
</evidence>
<dbReference type="InterPro" id="IPR000618">
    <property type="entry name" value="Insect_cuticle"/>
</dbReference>
<dbReference type="PROSITE" id="PS00233">
    <property type="entry name" value="CHIT_BIND_RR_1"/>
    <property type="match status" value="1"/>
</dbReference>
<comment type="caution">
    <text evidence="4">The sequence shown here is derived from an EMBL/GenBank/DDBJ whole genome shotgun (WGS) entry which is preliminary data.</text>
</comment>
<dbReference type="PANTHER" id="PTHR10380:SF173">
    <property type="entry name" value="CUTICULAR PROTEIN 47EF, ISOFORM C-RELATED"/>
    <property type="match status" value="1"/>
</dbReference>
<dbReference type="InterPro" id="IPR031311">
    <property type="entry name" value="CHIT_BIND_RR_consensus"/>
</dbReference>
<sequence>ATKMKFFILAVAATVALAAPQAGYQLPQPDPQPQPTYGVPDASVKSAAPVEVVPIIKDQRTQNEDGTYTVDFEAGNGIVVAQSGSPSGPEGAVVSSGQYTYKAPDGTNIAVKYVADENGYQPQSDSLPVAPIFPHPLPQYVLDQIEFAAKEDAALAAAEAAERSAAPSQTYAQPL</sequence>
<feature type="non-terminal residue" evidence="4">
    <location>
        <position position="1"/>
    </location>
</feature>
<dbReference type="Proteomes" id="UP001445076">
    <property type="component" value="Unassembled WGS sequence"/>
</dbReference>
<protein>
    <submittedName>
        <fullName evidence="4">Uncharacterized protein</fullName>
    </submittedName>
</protein>
<name>A0AAW0XKF7_CHEQU</name>